<organism evidence="1 2">
    <name type="scientific">Diphasiastrum complanatum</name>
    <name type="common">Issler's clubmoss</name>
    <name type="synonym">Lycopodium complanatum</name>
    <dbReference type="NCBI Taxonomy" id="34168"/>
    <lineage>
        <taxon>Eukaryota</taxon>
        <taxon>Viridiplantae</taxon>
        <taxon>Streptophyta</taxon>
        <taxon>Embryophyta</taxon>
        <taxon>Tracheophyta</taxon>
        <taxon>Lycopodiopsida</taxon>
        <taxon>Lycopodiales</taxon>
        <taxon>Lycopodiaceae</taxon>
        <taxon>Lycopodioideae</taxon>
        <taxon>Diphasiastrum</taxon>
    </lineage>
</organism>
<proteinExistence type="predicted"/>
<dbReference type="Proteomes" id="UP001162992">
    <property type="component" value="Chromosome 17"/>
</dbReference>
<sequence>MEEFLSDHLVCLSCICCFLLWHSYKGLFVAICSLSDMPQHQNLVMSFDYAILWKLHTTPSRLHFEMNIVQLVCHFQGLLNSSLGLRSEKSPIVVCPLGSICPLKYFILLLILLYARLLYAH</sequence>
<reference evidence="2" key="1">
    <citation type="journal article" date="2024" name="Proc. Natl. Acad. Sci. U.S.A.">
        <title>Extraordinary preservation of gene collinearity over three hundred million years revealed in homosporous lycophytes.</title>
        <authorList>
            <person name="Li C."/>
            <person name="Wickell D."/>
            <person name="Kuo L.Y."/>
            <person name="Chen X."/>
            <person name="Nie B."/>
            <person name="Liao X."/>
            <person name="Peng D."/>
            <person name="Ji J."/>
            <person name="Jenkins J."/>
            <person name="Williams M."/>
            <person name="Shu S."/>
            <person name="Plott C."/>
            <person name="Barry K."/>
            <person name="Rajasekar S."/>
            <person name="Grimwood J."/>
            <person name="Han X."/>
            <person name="Sun S."/>
            <person name="Hou Z."/>
            <person name="He W."/>
            <person name="Dai G."/>
            <person name="Sun C."/>
            <person name="Schmutz J."/>
            <person name="Leebens-Mack J.H."/>
            <person name="Li F.W."/>
            <person name="Wang L."/>
        </authorList>
    </citation>
    <scope>NUCLEOTIDE SEQUENCE [LARGE SCALE GENOMIC DNA]</scope>
    <source>
        <strain evidence="2">cv. PW_Plant_1</strain>
    </source>
</reference>
<evidence type="ECO:0000313" key="1">
    <source>
        <dbReference type="EMBL" id="KAJ7525338.1"/>
    </source>
</evidence>
<protein>
    <submittedName>
        <fullName evidence="1">Uncharacterized protein</fullName>
    </submittedName>
</protein>
<name>A0ACC2B6I9_DIPCM</name>
<accession>A0ACC2B6I9</accession>
<keyword evidence="2" id="KW-1185">Reference proteome</keyword>
<comment type="caution">
    <text evidence="1">The sequence shown here is derived from an EMBL/GenBank/DDBJ whole genome shotgun (WGS) entry which is preliminary data.</text>
</comment>
<evidence type="ECO:0000313" key="2">
    <source>
        <dbReference type="Proteomes" id="UP001162992"/>
    </source>
</evidence>
<gene>
    <name evidence="1" type="ORF">O6H91_17G046300</name>
</gene>
<dbReference type="EMBL" id="CM055108">
    <property type="protein sequence ID" value="KAJ7525338.1"/>
    <property type="molecule type" value="Genomic_DNA"/>
</dbReference>